<feature type="transmembrane region" description="Helical" evidence="15">
    <location>
        <begin position="271"/>
        <end position="293"/>
    </location>
</feature>
<dbReference type="InterPro" id="IPR017452">
    <property type="entry name" value="GPCR_Rhodpsn_7TM"/>
</dbReference>
<evidence type="ECO:0000256" key="8">
    <source>
        <dbReference type="ARBA" id="ARBA00023139"/>
    </source>
</evidence>
<organism evidence="17 18">
    <name type="scientific">Pantherophis guttatus</name>
    <name type="common">Corn snake</name>
    <name type="synonym">Elaphe guttata</name>
    <dbReference type="NCBI Taxonomy" id="94885"/>
    <lineage>
        <taxon>Eukaryota</taxon>
        <taxon>Metazoa</taxon>
        <taxon>Chordata</taxon>
        <taxon>Craniata</taxon>
        <taxon>Vertebrata</taxon>
        <taxon>Euteleostomi</taxon>
        <taxon>Lepidosauria</taxon>
        <taxon>Squamata</taxon>
        <taxon>Bifurcata</taxon>
        <taxon>Unidentata</taxon>
        <taxon>Episquamata</taxon>
        <taxon>Toxicofera</taxon>
        <taxon>Serpentes</taxon>
        <taxon>Colubroidea</taxon>
        <taxon>Colubridae</taxon>
        <taxon>Colubrinae</taxon>
        <taxon>Pantherophis</taxon>
    </lineage>
</organism>
<dbReference type="OMA" id="ISHAYWG"/>
<evidence type="ECO:0000256" key="3">
    <source>
        <dbReference type="ARBA" id="ARBA00022475"/>
    </source>
</evidence>
<dbReference type="InterPro" id="IPR000276">
    <property type="entry name" value="GPCR_Rhodpsn"/>
</dbReference>
<keyword evidence="11" id="KW-0325">Glycoprotein</keyword>
<evidence type="ECO:0000256" key="1">
    <source>
        <dbReference type="ARBA" id="ARBA00004651"/>
    </source>
</evidence>
<comment type="subcellular location">
    <subcellularLocation>
        <location evidence="1">Cell membrane</location>
        <topology evidence="1">Multi-pass membrane protein</topology>
    </subcellularLocation>
</comment>
<evidence type="ECO:0000256" key="13">
    <source>
        <dbReference type="ARBA" id="ARBA00023288"/>
    </source>
</evidence>
<proteinExistence type="inferred from homology"/>
<dbReference type="RefSeq" id="XP_034264627.1">
    <property type="nucleotide sequence ID" value="XM_034408736.2"/>
</dbReference>
<evidence type="ECO:0000256" key="4">
    <source>
        <dbReference type="ARBA" id="ARBA00022692"/>
    </source>
</evidence>
<evidence type="ECO:0000259" key="16">
    <source>
        <dbReference type="PROSITE" id="PS50262"/>
    </source>
</evidence>
<dbReference type="PRINTS" id="PR01017">
    <property type="entry name" value="NRPEPTIDEY6R"/>
</dbReference>
<dbReference type="PRINTS" id="PR00237">
    <property type="entry name" value="GPCRRHODOPSN"/>
</dbReference>
<dbReference type="PROSITE" id="PS00237">
    <property type="entry name" value="G_PROTEIN_RECEP_F1_1"/>
    <property type="match status" value="1"/>
</dbReference>
<keyword evidence="10 14" id="KW-0675">Receptor</keyword>
<dbReference type="PRINTS" id="PR01012">
    <property type="entry name" value="NRPEPTIDEYR"/>
</dbReference>
<evidence type="ECO:0000256" key="6">
    <source>
        <dbReference type="ARBA" id="ARBA00023040"/>
    </source>
</evidence>
<feature type="transmembrane region" description="Helical" evidence="15">
    <location>
        <begin position="87"/>
        <end position="113"/>
    </location>
</feature>
<keyword evidence="6 14" id="KW-0297">G-protein coupled receptor</keyword>
<dbReference type="PANTHER" id="PTHR24235">
    <property type="entry name" value="NEUROPEPTIDE Y RECEPTOR"/>
    <property type="match status" value="1"/>
</dbReference>
<feature type="transmembrane region" description="Helical" evidence="15">
    <location>
        <begin position="313"/>
        <end position="335"/>
    </location>
</feature>
<keyword evidence="17" id="KW-1185">Reference proteome</keyword>
<feature type="transmembrane region" description="Helical" evidence="15">
    <location>
        <begin position="229"/>
        <end position="250"/>
    </location>
</feature>
<keyword evidence="5 15" id="KW-1133">Transmembrane helix</keyword>
<evidence type="ECO:0000256" key="9">
    <source>
        <dbReference type="ARBA" id="ARBA00023157"/>
    </source>
</evidence>
<dbReference type="GO" id="GO:0005886">
    <property type="term" value="C:plasma membrane"/>
    <property type="evidence" value="ECO:0007669"/>
    <property type="project" value="UniProtKB-SubCell"/>
</dbReference>
<dbReference type="KEGG" id="pgut:117660569"/>
<evidence type="ECO:0000256" key="7">
    <source>
        <dbReference type="ARBA" id="ARBA00023136"/>
    </source>
</evidence>
<feature type="transmembrane region" description="Helical" evidence="15">
    <location>
        <begin position="125"/>
        <end position="146"/>
    </location>
</feature>
<comment type="similarity">
    <text evidence="2 14">Belongs to the G-protein coupled receptor 1 family.</text>
</comment>
<dbReference type="Proteomes" id="UP001652622">
    <property type="component" value="Unplaced"/>
</dbReference>
<dbReference type="GeneID" id="117660569"/>
<keyword evidence="3" id="KW-1003">Cell membrane</keyword>
<evidence type="ECO:0000256" key="5">
    <source>
        <dbReference type="ARBA" id="ARBA00022989"/>
    </source>
</evidence>
<keyword evidence="8" id="KW-0564">Palmitate</keyword>
<dbReference type="InterPro" id="IPR000611">
    <property type="entry name" value="NPY_rcpt"/>
</dbReference>
<gene>
    <name evidence="18" type="primary">LOC117660569</name>
</gene>
<dbReference type="Gene3D" id="1.20.1070.10">
    <property type="entry name" value="Rhodopsin 7-helix transmembrane proteins"/>
    <property type="match status" value="1"/>
</dbReference>
<protein>
    <submittedName>
        <fullName evidence="18">Neuropeptide Y receptor type 6-like</fullName>
    </submittedName>
</protein>
<dbReference type="AlphaFoldDB" id="A0A6P9B098"/>
<evidence type="ECO:0000256" key="11">
    <source>
        <dbReference type="ARBA" id="ARBA00023180"/>
    </source>
</evidence>
<name>A0A6P9B098_PANGU</name>
<dbReference type="FunFam" id="1.20.1070.10:FF:000062">
    <property type="entry name" value="Neuropeptide Y receptor type 1"/>
    <property type="match status" value="1"/>
</dbReference>
<dbReference type="Pfam" id="PF00001">
    <property type="entry name" value="7tm_1"/>
    <property type="match status" value="1"/>
</dbReference>
<sequence length="385" mass="44064">MDSLLIVLWFHRYFVMDKTTPEPNMDSSVANSSKSQFVPFESCQPSLLPFLLLIIAYAVVMLVGLLGNLCLIVIIKKQKQSQNVTNVLIANLSISDIVICVMCIPFTVAYTWMDYWVFGEAMCKITAFAQSMSVSVSTFSLVLIAVERHQLIVNPRGWKPNVSHAFWGIVFIWAFSLIISTPFLIFYQVSDNPLKNLSSHGESYVSKMVCIEVWPSIEGQLGFTTTMLVFQYFLPLGFIFICYLKIFVCLQRRYSKVDKVRENGSRLNEYRRINVILVSIVVTFGACWLPLHIFNIVFDWNYETLMHCHHNVVFTLCHLIAMVSTCVNPVFYGFLNKNFQKDAVVILHHLRCFESQKLYENIALSTLNTDMSKGSLKLSSMPENL</sequence>
<dbReference type="PANTHER" id="PTHR24235:SF16">
    <property type="entry name" value="NEUROPEPTIDE Y RECEPTOR TYPE 6-RELATED"/>
    <property type="match status" value="1"/>
</dbReference>
<dbReference type="InterPro" id="IPR000986">
    <property type="entry name" value="NeuroY6_rcpt"/>
</dbReference>
<evidence type="ECO:0000256" key="2">
    <source>
        <dbReference type="ARBA" id="ARBA00010663"/>
    </source>
</evidence>
<feature type="transmembrane region" description="Helical" evidence="15">
    <location>
        <begin position="166"/>
        <end position="189"/>
    </location>
</feature>
<accession>A0A6P9B098</accession>
<dbReference type="SUPFAM" id="SSF81321">
    <property type="entry name" value="Family A G protein-coupled receptor-like"/>
    <property type="match status" value="1"/>
</dbReference>
<dbReference type="PROSITE" id="PS50262">
    <property type="entry name" value="G_PROTEIN_RECEP_F1_2"/>
    <property type="match status" value="1"/>
</dbReference>
<keyword evidence="12 14" id="KW-0807">Transducer</keyword>
<keyword evidence="7 15" id="KW-0472">Membrane</keyword>
<dbReference type="InParanoid" id="A0A6P9B098"/>
<feature type="transmembrane region" description="Helical" evidence="15">
    <location>
        <begin position="47"/>
        <end position="75"/>
    </location>
</feature>
<reference evidence="18" key="1">
    <citation type="submission" date="2025-08" db="UniProtKB">
        <authorList>
            <consortium name="RefSeq"/>
        </authorList>
    </citation>
    <scope>IDENTIFICATION</scope>
    <source>
        <tissue evidence="18">Blood</tissue>
    </source>
</reference>
<keyword evidence="9" id="KW-1015">Disulfide bond</keyword>
<evidence type="ECO:0000256" key="15">
    <source>
        <dbReference type="SAM" id="Phobius"/>
    </source>
</evidence>
<dbReference type="GO" id="GO:0004983">
    <property type="term" value="F:neuropeptide Y receptor activity"/>
    <property type="evidence" value="ECO:0007669"/>
    <property type="project" value="InterPro"/>
</dbReference>
<evidence type="ECO:0000256" key="12">
    <source>
        <dbReference type="ARBA" id="ARBA00023224"/>
    </source>
</evidence>
<evidence type="ECO:0000256" key="10">
    <source>
        <dbReference type="ARBA" id="ARBA00023170"/>
    </source>
</evidence>
<evidence type="ECO:0000313" key="17">
    <source>
        <dbReference type="Proteomes" id="UP001652622"/>
    </source>
</evidence>
<evidence type="ECO:0000313" key="18">
    <source>
        <dbReference type="RefSeq" id="XP_034264627.1"/>
    </source>
</evidence>
<dbReference type="FunCoup" id="A0A6P9B098">
    <property type="interactions" value="12"/>
</dbReference>
<feature type="domain" description="G-protein coupled receptors family 1 profile" evidence="16">
    <location>
        <begin position="67"/>
        <end position="332"/>
    </location>
</feature>
<dbReference type="GO" id="GO:0042923">
    <property type="term" value="F:neuropeptide binding"/>
    <property type="evidence" value="ECO:0007669"/>
    <property type="project" value="TreeGrafter"/>
</dbReference>
<keyword evidence="13" id="KW-0449">Lipoprotein</keyword>
<evidence type="ECO:0000256" key="14">
    <source>
        <dbReference type="RuleBase" id="RU000688"/>
    </source>
</evidence>
<keyword evidence="4 14" id="KW-0812">Transmembrane</keyword>
<dbReference type="GO" id="GO:0043005">
    <property type="term" value="C:neuron projection"/>
    <property type="evidence" value="ECO:0007669"/>
    <property type="project" value="TreeGrafter"/>
</dbReference>